<evidence type="ECO:0000256" key="4">
    <source>
        <dbReference type="ARBA" id="ARBA00022777"/>
    </source>
</evidence>
<organism evidence="6 7">
    <name type="scientific">Tetragenococcus solitarius</name>
    <dbReference type="NCBI Taxonomy" id="71453"/>
    <lineage>
        <taxon>Bacteria</taxon>
        <taxon>Bacillati</taxon>
        <taxon>Bacillota</taxon>
        <taxon>Bacilli</taxon>
        <taxon>Lactobacillales</taxon>
        <taxon>Enterococcaceae</taxon>
        <taxon>Tetragenococcus</taxon>
    </lineage>
</organism>
<dbReference type="Proteomes" id="UP001501577">
    <property type="component" value="Unassembled WGS sequence"/>
</dbReference>
<accession>A0ABN3Y2H6</accession>
<evidence type="ECO:0000256" key="2">
    <source>
        <dbReference type="ARBA" id="ARBA00022679"/>
    </source>
</evidence>
<evidence type="ECO:0000313" key="7">
    <source>
        <dbReference type="Proteomes" id="UP001501577"/>
    </source>
</evidence>
<dbReference type="EC" id="2.7.11.32" evidence="5"/>
<dbReference type="InterPro" id="IPR005177">
    <property type="entry name" value="Kinase-pyrophosphorylase"/>
</dbReference>
<keyword evidence="2 5" id="KW-0808">Transferase</keyword>
<dbReference type="PANTHER" id="PTHR31756">
    <property type="entry name" value="PYRUVATE, PHOSPHATE DIKINASE REGULATORY PROTEIN 1, CHLOROPLASTIC"/>
    <property type="match status" value="1"/>
</dbReference>
<reference evidence="6 7" key="1">
    <citation type="journal article" date="2019" name="Int. J. Syst. Evol. Microbiol.">
        <title>The Global Catalogue of Microorganisms (GCM) 10K type strain sequencing project: providing services to taxonomists for standard genome sequencing and annotation.</title>
        <authorList>
            <consortium name="The Broad Institute Genomics Platform"/>
            <consortium name="The Broad Institute Genome Sequencing Center for Infectious Disease"/>
            <person name="Wu L."/>
            <person name="Ma J."/>
        </authorList>
    </citation>
    <scope>NUCLEOTIDE SEQUENCE [LARGE SCALE GENOMIC DNA]</scope>
    <source>
        <strain evidence="6 7">JCM 8736</strain>
    </source>
</reference>
<keyword evidence="7" id="KW-1185">Reference proteome</keyword>
<dbReference type="EC" id="2.7.4.27" evidence="5"/>
<name>A0ABN3Y2H6_9ENTE</name>
<keyword evidence="4 5" id="KW-0418">Kinase</keyword>
<comment type="catalytic activity">
    <reaction evidence="5">
        <text>N(tele)-phospho-L-histidyl/O-phospho-L-threonyl-[pyruvate, phosphate dikinase] + phosphate + H(+) = N(tele)-phospho-L-histidyl/L-threonyl-[pyruvate, phosphate dikinase] + diphosphate</text>
        <dbReference type="Rhea" id="RHEA:43696"/>
        <dbReference type="Rhea" id="RHEA-COMP:10650"/>
        <dbReference type="Rhea" id="RHEA-COMP:10651"/>
        <dbReference type="ChEBI" id="CHEBI:15378"/>
        <dbReference type="ChEBI" id="CHEBI:30013"/>
        <dbReference type="ChEBI" id="CHEBI:33019"/>
        <dbReference type="ChEBI" id="CHEBI:43474"/>
        <dbReference type="ChEBI" id="CHEBI:61977"/>
        <dbReference type="ChEBI" id="CHEBI:83586"/>
        <dbReference type="EC" id="2.7.4.27"/>
    </reaction>
</comment>
<evidence type="ECO:0000256" key="3">
    <source>
        <dbReference type="ARBA" id="ARBA00022741"/>
    </source>
</evidence>
<keyword evidence="3 5" id="KW-0547">Nucleotide-binding</keyword>
<gene>
    <name evidence="6" type="ORF">GCM10019998_08340</name>
</gene>
<dbReference type="HAMAP" id="MF_00921">
    <property type="entry name" value="PDRP"/>
    <property type="match status" value="1"/>
</dbReference>
<sequence>MHNMNKDVSLKLFIISDSIGDTAQKITTAVLAQFPELSNVETKRFAFIDSKEELIKVLGDALQESAVVASTLVKDSFNEAAQEFASRTSLSYVDFMTPMMKLIQGKTGLEPKGEARAQHKLTSDYFTKIEAIDFAVKYDDGQDPKGFSKADYVILGPSRTSKTPLSMYLANKSYKVANLPLIPEIPLPKEIFDVSKEKLIGLVATPEVIQRRREKRLNSLGLGGSSSYTNVEHIREEMDYAQEVYRRLEAKTIQVDDMSIEETAEYITRFQINR</sequence>
<comment type="function">
    <text evidence="5">Bifunctional serine/threonine kinase and phosphorylase involved in the regulation of the pyruvate, phosphate dikinase (PPDK) by catalyzing its phosphorylation/dephosphorylation.</text>
</comment>
<protein>
    <recommendedName>
        <fullName evidence="5">Putative pyruvate, phosphate dikinase regulatory protein</fullName>
        <shortName evidence="5">PPDK regulatory protein</shortName>
        <ecNumber evidence="5">2.7.11.32</ecNumber>
        <ecNumber evidence="5">2.7.4.27</ecNumber>
    </recommendedName>
</protein>
<comment type="caution">
    <text evidence="6">The sequence shown here is derived from an EMBL/GenBank/DDBJ whole genome shotgun (WGS) entry which is preliminary data.</text>
</comment>
<dbReference type="InterPro" id="IPR026565">
    <property type="entry name" value="PPDK_reg"/>
</dbReference>
<proteinExistence type="inferred from homology"/>
<feature type="binding site" evidence="5">
    <location>
        <begin position="156"/>
        <end position="163"/>
    </location>
    <ligand>
        <name>ADP</name>
        <dbReference type="ChEBI" id="CHEBI:456216"/>
    </ligand>
</feature>
<keyword evidence="1 5" id="KW-0723">Serine/threonine-protein kinase</keyword>
<dbReference type="EMBL" id="BAAAXQ010000025">
    <property type="protein sequence ID" value="GAA3014585.1"/>
    <property type="molecule type" value="Genomic_DNA"/>
</dbReference>
<dbReference type="PANTHER" id="PTHR31756:SF3">
    <property type="entry name" value="PYRUVATE, PHOSPHATE DIKINASE REGULATORY PROTEIN 1, CHLOROPLASTIC"/>
    <property type="match status" value="1"/>
</dbReference>
<dbReference type="NCBIfam" id="NF003742">
    <property type="entry name" value="PRK05339.1"/>
    <property type="match status" value="1"/>
</dbReference>
<keyword evidence="6" id="KW-0670">Pyruvate</keyword>
<evidence type="ECO:0000256" key="5">
    <source>
        <dbReference type="HAMAP-Rule" id="MF_00921"/>
    </source>
</evidence>
<comment type="catalytic activity">
    <reaction evidence="5">
        <text>N(tele)-phospho-L-histidyl/L-threonyl-[pyruvate, phosphate dikinase] + ADP = N(tele)-phospho-L-histidyl/O-phospho-L-threonyl-[pyruvate, phosphate dikinase] + AMP + H(+)</text>
        <dbReference type="Rhea" id="RHEA:43692"/>
        <dbReference type="Rhea" id="RHEA-COMP:10650"/>
        <dbReference type="Rhea" id="RHEA-COMP:10651"/>
        <dbReference type="ChEBI" id="CHEBI:15378"/>
        <dbReference type="ChEBI" id="CHEBI:30013"/>
        <dbReference type="ChEBI" id="CHEBI:61977"/>
        <dbReference type="ChEBI" id="CHEBI:83586"/>
        <dbReference type="ChEBI" id="CHEBI:456215"/>
        <dbReference type="ChEBI" id="CHEBI:456216"/>
        <dbReference type="EC" id="2.7.11.32"/>
    </reaction>
</comment>
<comment type="similarity">
    <text evidence="5">Belongs to the pyruvate, phosphate/water dikinase regulatory protein family. PDRP subfamily.</text>
</comment>
<evidence type="ECO:0000313" key="6">
    <source>
        <dbReference type="EMBL" id="GAA3014585.1"/>
    </source>
</evidence>
<evidence type="ECO:0000256" key="1">
    <source>
        <dbReference type="ARBA" id="ARBA00022527"/>
    </source>
</evidence>
<dbReference type="Pfam" id="PF03618">
    <property type="entry name" value="Kinase-PPPase"/>
    <property type="match status" value="1"/>
</dbReference>